<dbReference type="AlphaFoldDB" id="A0A816YR53"/>
<gene>
    <name evidence="1" type="ORF">MBJ925_LOCUS33468</name>
</gene>
<feature type="non-terminal residue" evidence="1">
    <location>
        <position position="1"/>
    </location>
</feature>
<proteinExistence type="predicted"/>
<evidence type="ECO:0000313" key="1">
    <source>
        <dbReference type="EMBL" id="CAF2165093.1"/>
    </source>
</evidence>
<comment type="caution">
    <text evidence="1">The sequence shown here is derived from an EMBL/GenBank/DDBJ whole genome shotgun (WGS) entry which is preliminary data.</text>
</comment>
<organism evidence="1 2">
    <name type="scientific">Rotaria magnacalcarata</name>
    <dbReference type="NCBI Taxonomy" id="392030"/>
    <lineage>
        <taxon>Eukaryota</taxon>
        <taxon>Metazoa</taxon>
        <taxon>Spiralia</taxon>
        <taxon>Gnathifera</taxon>
        <taxon>Rotifera</taxon>
        <taxon>Eurotatoria</taxon>
        <taxon>Bdelloidea</taxon>
        <taxon>Philodinida</taxon>
        <taxon>Philodinidae</taxon>
        <taxon>Rotaria</taxon>
    </lineage>
</organism>
<dbReference type="Proteomes" id="UP000663824">
    <property type="component" value="Unassembled WGS sequence"/>
</dbReference>
<dbReference type="EMBL" id="CAJNRE010018409">
    <property type="protein sequence ID" value="CAF2165093.1"/>
    <property type="molecule type" value="Genomic_DNA"/>
</dbReference>
<reference evidence="1" key="1">
    <citation type="submission" date="2021-02" db="EMBL/GenBank/DDBJ databases">
        <authorList>
            <person name="Nowell W R."/>
        </authorList>
    </citation>
    <scope>NUCLEOTIDE SEQUENCE</scope>
</reference>
<name>A0A816YR53_9BILA</name>
<sequence length="20" mass="2626">MCIKNMWNRHMVFKWTQKED</sequence>
<accession>A0A816YR53</accession>
<protein>
    <submittedName>
        <fullName evidence="1">Uncharacterized protein</fullName>
    </submittedName>
</protein>
<evidence type="ECO:0000313" key="2">
    <source>
        <dbReference type="Proteomes" id="UP000663824"/>
    </source>
</evidence>